<organism evidence="3">
    <name type="scientific">viral metagenome</name>
    <dbReference type="NCBI Taxonomy" id="1070528"/>
    <lineage>
        <taxon>unclassified sequences</taxon>
        <taxon>metagenomes</taxon>
        <taxon>organismal metagenomes</taxon>
    </lineage>
</organism>
<feature type="coiled-coil region" evidence="1">
    <location>
        <begin position="78"/>
        <end position="105"/>
    </location>
</feature>
<accession>A0A6M3JI10</accession>
<dbReference type="EMBL" id="MT141702">
    <property type="protein sequence ID" value="QJA69400.1"/>
    <property type="molecule type" value="Genomic_DNA"/>
</dbReference>
<gene>
    <name evidence="3" type="ORF">MM415A04630_0010</name>
    <name evidence="4" type="ORF">MM415B02785_0011</name>
</gene>
<feature type="region of interest" description="Disordered" evidence="2">
    <location>
        <begin position="1"/>
        <end position="22"/>
    </location>
</feature>
<evidence type="ECO:0000313" key="3">
    <source>
        <dbReference type="EMBL" id="QJA69400.1"/>
    </source>
</evidence>
<keyword evidence="1" id="KW-0175">Coiled coil</keyword>
<evidence type="ECO:0000313" key="4">
    <source>
        <dbReference type="EMBL" id="QJA88318.1"/>
    </source>
</evidence>
<name>A0A6M3JI10_9ZZZZ</name>
<evidence type="ECO:0000256" key="2">
    <source>
        <dbReference type="SAM" id="MobiDB-lite"/>
    </source>
</evidence>
<proteinExistence type="predicted"/>
<reference evidence="3" key="1">
    <citation type="submission" date="2020-03" db="EMBL/GenBank/DDBJ databases">
        <title>The deep terrestrial virosphere.</title>
        <authorList>
            <person name="Holmfeldt K."/>
            <person name="Nilsson E."/>
            <person name="Simone D."/>
            <person name="Lopez-Fernandez M."/>
            <person name="Wu X."/>
            <person name="de Brujin I."/>
            <person name="Lundin D."/>
            <person name="Andersson A."/>
            <person name="Bertilsson S."/>
            <person name="Dopson M."/>
        </authorList>
    </citation>
    <scope>NUCLEOTIDE SEQUENCE</scope>
    <source>
        <strain evidence="3">MM415A04630</strain>
        <strain evidence="4">MM415B02785</strain>
    </source>
</reference>
<evidence type="ECO:0000256" key="1">
    <source>
        <dbReference type="SAM" id="Coils"/>
    </source>
</evidence>
<protein>
    <submittedName>
        <fullName evidence="3">Uncharacterized protein</fullName>
    </submittedName>
</protein>
<dbReference type="AlphaFoldDB" id="A0A6M3JI10"/>
<dbReference type="EMBL" id="MT142770">
    <property type="protein sequence ID" value="QJA88318.1"/>
    <property type="molecule type" value="Genomic_DNA"/>
</dbReference>
<sequence length="114" mass="13140">MPSNLPPGCKVSDIPGNSPEDKKYKIATDKLLDELNKNDISPTEFEIAAKIGILSVREMRDRVREQVTKHLLSNNEYIDQLKHEIEVLRDELITKNKTIKELQGEIACLRSRRR</sequence>